<feature type="domain" description="ABC transporter" evidence="3">
    <location>
        <begin position="278"/>
        <end position="513"/>
    </location>
</feature>
<keyword evidence="1" id="KW-0547">Nucleotide-binding</keyword>
<dbReference type="InterPro" id="IPR027417">
    <property type="entry name" value="P-loop_NTPase"/>
</dbReference>
<accession>A0A1Y1CHQ9</accession>
<dbReference type="Proteomes" id="UP000218267">
    <property type="component" value="Chromosome"/>
</dbReference>
<dbReference type="PROSITE" id="PS50893">
    <property type="entry name" value="ABC_TRANSPORTER_2"/>
    <property type="match status" value="2"/>
</dbReference>
<proteinExistence type="predicted"/>
<gene>
    <name evidence="4" type="ORF">ALGA_0437</name>
</gene>
<dbReference type="OrthoDB" id="9789994at2"/>
<feature type="domain" description="ABC transporter" evidence="3">
    <location>
        <begin position="7"/>
        <end position="257"/>
    </location>
</feature>
<evidence type="ECO:0000256" key="2">
    <source>
        <dbReference type="ARBA" id="ARBA00022840"/>
    </source>
</evidence>
<reference evidence="5" key="2">
    <citation type="journal article" date="2020" name="Antonie Van Leeuwenhoek">
        <title>Labilibaculum antarcticum sp. nov., a novel facultative anaerobic, psychrotorelant bacterium isolated from marine sediment of Antarctica.</title>
        <authorList>
            <person name="Watanabe M."/>
            <person name="Kojima H."/>
            <person name="Fukui M."/>
        </authorList>
    </citation>
    <scope>NUCLEOTIDE SEQUENCE [LARGE SCALE GENOMIC DNA]</scope>
    <source>
        <strain evidence="5">SPP2</strain>
    </source>
</reference>
<name>A0A1Y1CHQ9_9BACT</name>
<dbReference type="InterPro" id="IPR003593">
    <property type="entry name" value="AAA+_ATPase"/>
</dbReference>
<dbReference type="Gene3D" id="3.40.50.300">
    <property type="entry name" value="P-loop containing nucleotide triphosphate hydrolases"/>
    <property type="match status" value="2"/>
</dbReference>
<dbReference type="AlphaFoldDB" id="A0A1Y1CHQ9"/>
<evidence type="ECO:0000259" key="3">
    <source>
        <dbReference type="PROSITE" id="PS50893"/>
    </source>
</evidence>
<dbReference type="PANTHER" id="PTHR43158:SF2">
    <property type="entry name" value="SKFA PEPTIDE EXPORT ATP-BINDING PROTEIN SKFE"/>
    <property type="match status" value="1"/>
</dbReference>
<evidence type="ECO:0000313" key="4">
    <source>
        <dbReference type="EMBL" id="BAX78831.1"/>
    </source>
</evidence>
<dbReference type="GO" id="GO:0005524">
    <property type="term" value="F:ATP binding"/>
    <property type="evidence" value="ECO:0007669"/>
    <property type="project" value="UniProtKB-KW"/>
</dbReference>
<dbReference type="SMART" id="SM00382">
    <property type="entry name" value="AAA"/>
    <property type="match status" value="2"/>
</dbReference>
<dbReference type="Pfam" id="PF00005">
    <property type="entry name" value="ABC_tran"/>
    <property type="match status" value="2"/>
</dbReference>
<dbReference type="GO" id="GO:0016887">
    <property type="term" value="F:ATP hydrolysis activity"/>
    <property type="evidence" value="ECO:0007669"/>
    <property type="project" value="InterPro"/>
</dbReference>
<dbReference type="KEGG" id="mbas:ALGA_0437"/>
<dbReference type="EMBL" id="AP018042">
    <property type="protein sequence ID" value="BAX78831.1"/>
    <property type="molecule type" value="Genomic_DNA"/>
</dbReference>
<sequence length="514" mass="58280">MSNKTVISFTNAYVQYLNQILLENISLTVKSGEQWAVIGESGSGKSALLKTIAGKFHISKGEFTHPFLDEKAKKKKQVLFTWKNLISQVSPKHNFTNLSNTTIFYYQQRFNSSDSEDTLTVEQFLSQIESSTSAITWTLNKVMNRLHLQELKDKHLIKLSNGETKRLLIAKALLKNPSLILLDNPLTGLDIDTRKDINNLITEISESGISIIMATSPNEIPEAITHIAVLEDGKIAKILPRYEFKPENLHFSAISEIDSQELKKLLASSRQENFENIVKMKNVVIKYGENTILDHVNWTIKQGERWALLGHNGAGKSTLLSLVNGDNPQAYANNISLFDVKRGSGESIWDIKKKIGFVSPEFFQYFPNGNSCLQVIESGFYDTLGLFRKSNPGKVEIAKRWMELLEIENSATKLFKNVSASTQRLCLLARALVKNPPLLIFDEPTQGLDSHQQNNFKYIIEKICEHSNVSLIYVSHYYHDIPKSVQNILKLEKGKQIEYLEKDILQIEKTGFNQ</sequence>
<reference evidence="4 5" key="1">
    <citation type="journal article" date="2018" name="Mar. Genomics">
        <title>Complete genome sequence of Marinifilaceae bacterium strain SPP2, isolated from the Antarctic marine sediment.</title>
        <authorList>
            <person name="Watanabe M."/>
            <person name="Kojima H."/>
            <person name="Fukui M."/>
        </authorList>
    </citation>
    <scope>NUCLEOTIDE SEQUENCE [LARGE SCALE GENOMIC DNA]</scope>
    <source>
        <strain evidence="4 5">SPP2</strain>
    </source>
</reference>
<evidence type="ECO:0000313" key="5">
    <source>
        <dbReference type="Proteomes" id="UP000218267"/>
    </source>
</evidence>
<evidence type="ECO:0000256" key="1">
    <source>
        <dbReference type="ARBA" id="ARBA00022741"/>
    </source>
</evidence>
<dbReference type="InterPro" id="IPR003439">
    <property type="entry name" value="ABC_transporter-like_ATP-bd"/>
</dbReference>
<organism evidence="4 5">
    <name type="scientific">Labilibaculum antarcticum</name>
    <dbReference type="NCBI Taxonomy" id="1717717"/>
    <lineage>
        <taxon>Bacteria</taxon>
        <taxon>Pseudomonadati</taxon>
        <taxon>Bacteroidota</taxon>
        <taxon>Bacteroidia</taxon>
        <taxon>Marinilabiliales</taxon>
        <taxon>Marinifilaceae</taxon>
        <taxon>Labilibaculum</taxon>
    </lineage>
</organism>
<keyword evidence="5" id="KW-1185">Reference proteome</keyword>
<dbReference type="PANTHER" id="PTHR43158">
    <property type="entry name" value="SKFA PEPTIDE EXPORT ATP-BINDING PROTEIN SKFE"/>
    <property type="match status" value="1"/>
</dbReference>
<dbReference type="SUPFAM" id="SSF52540">
    <property type="entry name" value="P-loop containing nucleoside triphosphate hydrolases"/>
    <property type="match status" value="2"/>
</dbReference>
<protein>
    <submittedName>
        <fullName evidence="4">ABC transporter</fullName>
    </submittedName>
</protein>
<keyword evidence="2" id="KW-0067">ATP-binding</keyword>
<dbReference type="RefSeq" id="WP_096427745.1">
    <property type="nucleotide sequence ID" value="NZ_AP018042.1"/>
</dbReference>